<dbReference type="EMBL" id="BARX01000005">
    <property type="protein sequence ID" value="GAD01062.1"/>
    <property type="molecule type" value="Genomic_DNA"/>
</dbReference>
<proteinExistence type="predicted"/>
<organism evidence="1 2">
    <name type="scientific">Agarivorans albus MKT 106</name>
    <dbReference type="NCBI Taxonomy" id="1331007"/>
    <lineage>
        <taxon>Bacteria</taxon>
        <taxon>Pseudomonadati</taxon>
        <taxon>Pseudomonadota</taxon>
        <taxon>Gammaproteobacteria</taxon>
        <taxon>Alteromonadales</taxon>
        <taxon>Alteromonadaceae</taxon>
        <taxon>Agarivorans</taxon>
    </lineage>
</organism>
<comment type="caution">
    <text evidence="1">The sequence shown here is derived from an EMBL/GenBank/DDBJ whole genome shotgun (WGS) entry which is preliminary data.</text>
</comment>
<gene>
    <name evidence="1" type="ORF">AALB_1142</name>
</gene>
<reference evidence="1" key="1">
    <citation type="journal article" date="2013" name="Genome Announc.">
        <title>Draft Genome Sequence of Agarivorans albus Strain MKT 106T, an Agarolytic Marine Bacterium.</title>
        <authorList>
            <person name="Yasuike M."/>
            <person name="Nakamura Y."/>
            <person name="Kai W."/>
            <person name="Fujiwara A."/>
            <person name="Fukui Y."/>
            <person name="Satomi M."/>
            <person name="Sano M."/>
        </authorList>
    </citation>
    <scope>NUCLEOTIDE SEQUENCE [LARGE SCALE GENOMIC DNA]</scope>
</reference>
<accession>R9PI92</accession>
<keyword evidence="2" id="KW-1185">Reference proteome</keyword>
<sequence length="43" mass="4797">MFIFILFIVIGDLYVSPDAFAPHNKASGKLSLSNKTQQQQLNT</sequence>
<dbReference type="Proteomes" id="UP000014461">
    <property type="component" value="Unassembled WGS sequence"/>
</dbReference>
<name>R9PI92_AGAAL</name>
<dbReference type="AlphaFoldDB" id="R9PI92"/>
<evidence type="ECO:0000313" key="1">
    <source>
        <dbReference type="EMBL" id="GAD01062.1"/>
    </source>
</evidence>
<evidence type="ECO:0000313" key="2">
    <source>
        <dbReference type="Proteomes" id="UP000014461"/>
    </source>
</evidence>
<protein>
    <submittedName>
        <fullName evidence="1">Uncharacterized protein</fullName>
    </submittedName>
</protein>